<evidence type="ECO:0000256" key="3">
    <source>
        <dbReference type="ARBA" id="ARBA00022806"/>
    </source>
</evidence>
<comment type="catalytic activity">
    <reaction evidence="8">
        <text>ATP + H2O = ADP + phosphate + H(+)</text>
        <dbReference type="Rhea" id="RHEA:13065"/>
        <dbReference type="ChEBI" id="CHEBI:15377"/>
        <dbReference type="ChEBI" id="CHEBI:15378"/>
        <dbReference type="ChEBI" id="CHEBI:30616"/>
        <dbReference type="ChEBI" id="CHEBI:43474"/>
        <dbReference type="ChEBI" id="CHEBI:456216"/>
        <dbReference type="EC" id="5.6.2.4"/>
    </reaction>
</comment>
<dbReference type="GO" id="GO:0003677">
    <property type="term" value="F:DNA binding"/>
    <property type="evidence" value="ECO:0007669"/>
    <property type="project" value="InterPro"/>
</dbReference>
<keyword evidence="4 9" id="KW-0067">ATP-binding</keyword>
<dbReference type="GO" id="GO:0043138">
    <property type="term" value="F:3'-5' DNA helicase activity"/>
    <property type="evidence" value="ECO:0007669"/>
    <property type="project" value="UniProtKB-EC"/>
</dbReference>
<dbReference type="GO" id="GO:0000725">
    <property type="term" value="P:recombinational repair"/>
    <property type="evidence" value="ECO:0007669"/>
    <property type="project" value="TreeGrafter"/>
</dbReference>
<evidence type="ECO:0000313" key="12">
    <source>
        <dbReference type="Proteomes" id="UP000240400"/>
    </source>
</evidence>
<dbReference type="Proteomes" id="UP000240400">
    <property type="component" value="Unassembled WGS sequence"/>
</dbReference>
<dbReference type="EMBL" id="PZHR01000358">
    <property type="protein sequence ID" value="PTK52411.1"/>
    <property type="molecule type" value="Genomic_DNA"/>
</dbReference>
<dbReference type="InterPro" id="IPR027417">
    <property type="entry name" value="P-loop_NTPase"/>
</dbReference>
<evidence type="ECO:0000256" key="1">
    <source>
        <dbReference type="ARBA" id="ARBA00022741"/>
    </source>
</evidence>
<evidence type="ECO:0000256" key="8">
    <source>
        <dbReference type="ARBA" id="ARBA00048988"/>
    </source>
</evidence>
<dbReference type="PROSITE" id="PS51198">
    <property type="entry name" value="UVRD_HELICASE_ATP_BIND"/>
    <property type="match status" value="1"/>
</dbReference>
<dbReference type="Gene3D" id="3.40.50.300">
    <property type="entry name" value="P-loop containing nucleotide triphosphate hydrolases"/>
    <property type="match status" value="2"/>
</dbReference>
<comment type="caution">
    <text evidence="9">Lacks conserved residue(s) required for the propagation of feature annotation.</text>
</comment>
<keyword evidence="1 9" id="KW-0547">Nucleotide-binding</keyword>
<feature type="non-terminal residue" evidence="11">
    <location>
        <position position="1"/>
    </location>
</feature>
<comment type="catalytic activity">
    <reaction evidence="6">
        <text>Couples ATP hydrolysis with the unwinding of duplex DNA by translocating in the 3'-5' direction.</text>
        <dbReference type="EC" id="5.6.2.4"/>
    </reaction>
</comment>
<proteinExistence type="predicted"/>
<evidence type="ECO:0000313" key="11">
    <source>
        <dbReference type="EMBL" id="PTK52411.1"/>
    </source>
</evidence>
<protein>
    <recommendedName>
        <fullName evidence="7">DNA 3'-5' helicase</fullName>
        <ecNumber evidence="7">5.6.2.4</ecNumber>
    </recommendedName>
</protein>
<accession>A0A2T4S6I1</accession>
<dbReference type="PANTHER" id="PTHR11070:SF48">
    <property type="entry name" value="ATP-DEPENDENT HELICASE_NUCLEASE SUBUNIT A"/>
    <property type="match status" value="1"/>
</dbReference>
<keyword evidence="11" id="KW-0269">Exonuclease</keyword>
<dbReference type="GO" id="GO:0016887">
    <property type="term" value="F:ATP hydrolysis activity"/>
    <property type="evidence" value="ECO:0007669"/>
    <property type="project" value="RHEA"/>
</dbReference>
<dbReference type="PANTHER" id="PTHR11070">
    <property type="entry name" value="UVRD / RECB / PCRA DNA HELICASE FAMILY MEMBER"/>
    <property type="match status" value="1"/>
</dbReference>
<name>A0A2T4S6I1_9STAP</name>
<dbReference type="GO" id="GO:0033202">
    <property type="term" value="C:DNA helicase complex"/>
    <property type="evidence" value="ECO:0007669"/>
    <property type="project" value="TreeGrafter"/>
</dbReference>
<evidence type="ECO:0000256" key="5">
    <source>
        <dbReference type="ARBA" id="ARBA00023235"/>
    </source>
</evidence>
<keyword evidence="3 9" id="KW-0347">Helicase</keyword>
<feature type="domain" description="UvrD-like helicase ATP-binding" evidence="10">
    <location>
        <begin position="1"/>
        <end position="93"/>
    </location>
</feature>
<evidence type="ECO:0000259" key="10">
    <source>
        <dbReference type="PROSITE" id="PS51198"/>
    </source>
</evidence>
<sequence length="224" mass="26311">GNPTEIARHYRDRFDEILVDEYQDTNRVQEQILSCLKRGDETNGNLFMVGDVKQSIYKFRQADPSLFIEKYNRFNIDGSSGMRIDLSQNFRSRPEVLSTTNYLFKHMMDEAVGEIMYDEAAQLYFGATFDERPHPVHLNVLVEEAESELTGDEQEAEYIADQVETILNQHEVYDIKNKTYRKPTYKDIVILERGYSRSRALQQVFKDRDIPFHVNSKDRLLYTS</sequence>
<comment type="caution">
    <text evidence="11">The sequence shown here is derived from an EMBL/GenBank/DDBJ whole genome shotgun (WGS) entry which is preliminary data.</text>
</comment>
<dbReference type="EC" id="5.6.2.4" evidence="7"/>
<evidence type="ECO:0000256" key="6">
    <source>
        <dbReference type="ARBA" id="ARBA00034617"/>
    </source>
</evidence>
<evidence type="ECO:0000256" key="9">
    <source>
        <dbReference type="PROSITE-ProRule" id="PRU00560"/>
    </source>
</evidence>
<evidence type="ECO:0000256" key="7">
    <source>
        <dbReference type="ARBA" id="ARBA00034808"/>
    </source>
</evidence>
<keyword evidence="5" id="KW-0413">Isomerase</keyword>
<keyword evidence="2 9" id="KW-0378">Hydrolase</keyword>
<dbReference type="Pfam" id="PF13361">
    <property type="entry name" value="UvrD_C"/>
    <property type="match status" value="1"/>
</dbReference>
<evidence type="ECO:0000256" key="2">
    <source>
        <dbReference type="ARBA" id="ARBA00022801"/>
    </source>
</evidence>
<dbReference type="InterPro" id="IPR014017">
    <property type="entry name" value="DNA_helicase_UvrD-like_C"/>
</dbReference>
<dbReference type="OrthoDB" id="9810135at2"/>
<dbReference type="RefSeq" id="WP_142401913.1">
    <property type="nucleotide sequence ID" value="NZ_PZHR01000358.1"/>
</dbReference>
<reference evidence="11 12" key="1">
    <citation type="journal article" date="2016" name="Front. Microbiol.">
        <title>Comprehensive Phylogenetic Analysis of Bovine Non-aureus Staphylococci Species Based on Whole-Genome Sequencing.</title>
        <authorList>
            <person name="Naushad S."/>
            <person name="Barkema H.W."/>
            <person name="Luby C."/>
            <person name="Condas L.A."/>
            <person name="Nobrega D.B."/>
            <person name="Carson D.A."/>
            <person name="De Buck J."/>
        </authorList>
    </citation>
    <scope>NUCLEOTIDE SEQUENCE [LARGE SCALE GENOMIC DNA]</scope>
    <source>
        <strain evidence="11 12">SNUC 4337</strain>
    </source>
</reference>
<dbReference type="InterPro" id="IPR000212">
    <property type="entry name" value="DNA_helicase_UvrD/REP"/>
</dbReference>
<organism evidence="11 12">
    <name type="scientific">Staphylococcus nepalensis</name>
    <dbReference type="NCBI Taxonomy" id="214473"/>
    <lineage>
        <taxon>Bacteria</taxon>
        <taxon>Bacillati</taxon>
        <taxon>Bacillota</taxon>
        <taxon>Bacilli</taxon>
        <taxon>Bacillales</taxon>
        <taxon>Staphylococcaceae</taxon>
        <taxon>Staphylococcus</taxon>
    </lineage>
</organism>
<feature type="non-terminal residue" evidence="11">
    <location>
        <position position="224"/>
    </location>
</feature>
<gene>
    <name evidence="11" type="ORF">BUZ61_14705</name>
</gene>
<dbReference type="GO" id="GO:0004527">
    <property type="term" value="F:exonuclease activity"/>
    <property type="evidence" value="ECO:0007669"/>
    <property type="project" value="UniProtKB-KW"/>
</dbReference>
<dbReference type="GO" id="GO:0005829">
    <property type="term" value="C:cytosol"/>
    <property type="evidence" value="ECO:0007669"/>
    <property type="project" value="TreeGrafter"/>
</dbReference>
<dbReference type="Pfam" id="PF00580">
    <property type="entry name" value="UvrD-helicase"/>
    <property type="match status" value="1"/>
</dbReference>
<keyword evidence="11" id="KW-0540">Nuclease</keyword>
<dbReference type="GO" id="GO:0005524">
    <property type="term" value="F:ATP binding"/>
    <property type="evidence" value="ECO:0007669"/>
    <property type="project" value="UniProtKB-UniRule"/>
</dbReference>
<evidence type="ECO:0000256" key="4">
    <source>
        <dbReference type="ARBA" id="ARBA00022840"/>
    </source>
</evidence>
<dbReference type="SUPFAM" id="SSF52540">
    <property type="entry name" value="P-loop containing nucleoside triphosphate hydrolases"/>
    <property type="match status" value="1"/>
</dbReference>
<dbReference type="InterPro" id="IPR014016">
    <property type="entry name" value="UvrD-like_ATP-bd"/>
</dbReference>
<dbReference type="AlphaFoldDB" id="A0A2T4S6I1"/>